<evidence type="ECO:0000313" key="3">
    <source>
        <dbReference type="EMBL" id="AIY90099.1"/>
    </source>
</evidence>
<reference evidence="3 4" key="1">
    <citation type="journal article" date="2015" name="Appl. Environ. Microbiol.">
        <title>The Geoglobus acetivorans genome: Fe(III) reduction, acetate utilization, autotrophic growth, and degradation of aromatic compounds in a hyperthermophilic archaeon.</title>
        <authorList>
            <person name="Mardanov A.V."/>
            <person name="Slododkina G.B."/>
            <person name="Slobodkin A.I."/>
            <person name="Beletsky A.V."/>
            <person name="Gavrilov S.N."/>
            <person name="Kublanov I.V."/>
            <person name="Bonch-Osmolovskaya E.A."/>
            <person name="Skryabin K.G."/>
            <person name="Ravin N.V."/>
        </authorList>
    </citation>
    <scope>NUCLEOTIDE SEQUENCE [LARGE SCALE GENOMIC DNA]</scope>
    <source>
        <strain evidence="3 4">SBH6</strain>
    </source>
</reference>
<evidence type="ECO:0000259" key="1">
    <source>
        <dbReference type="Pfam" id="PF01895"/>
    </source>
</evidence>
<dbReference type="SUPFAM" id="SSF109755">
    <property type="entry name" value="PhoU-like"/>
    <property type="match status" value="1"/>
</dbReference>
<dbReference type="PANTHER" id="PTHR42930">
    <property type="entry name" value="PHOSPHATE-SPECIFIC TRANSPORT SYSTEM ACCESSORY PROTEIN PHOU"/>
    <property type="match status" value="1"/>
</dbReference>
<feature type="domain" description="SpoVT-AbrB" evidence="2">
    <location>
        <begin position="1"/>
        <end position="37"/>
    </location>
</feature>
<dbReference type="HOGENOM" id="CLU_069302_1_0_2"/>
<sequence>MVSLPKNWIKKNNLDQGDDIILDIDEDVIKIMPKKYSEESKVVKAIIEKLPAYDERFLRRFIIALYIQGLDEIEIRDKMLSPKLVSRISGIVHEIIGFEVIDAQENSIVLRSLTTAEFDIIGVLKRMSQIVLGIIDSIIDSINIDDREGLKEIQKLEEDSDRLYMLAVRLENRVIRDLMSPSKWSETRNILGMRIVAKTLEEISDSLYDFSDALYSLDNFSEDSKQYLEILSRIEDVFRKVMDSYMKSSTEAANDAIDIADGIENDLLASIKEGRENPTIMYPLIDISRRIKSIGEIAINKSVRELIITK</sequence>
<dbReference type="GO" id="GO:0030643">
    <property type="term" value="P:intracellular phosphate ion homeostasis"/>
    <property type="evidence" value="ECO:0007669"/>
    <property type="project" value="InterPro"/>
</dbReference>
<dbReference type="eggNOG" id="arCOG00318">
    <property type="taxonomic scope" value="Archaea"/>
</dbReference>
<dbReference type="Proteomes" id="UP000030624">
    <property type="component" value="Chromosome"/>
</dbReference>
<dbReference type="EMBL" id="CP009552">
    <property type="protein sequence ID" value="AIY90099.1"/>
    <property type="molecule type" value="Genomic_DNA"/>
</dbReference>
<evidence type="ECO:0000313" key="4">
    <source>
        <dbReference type="Proteomes" id="UP000030624"/>
    </source>
</evidence>
<feature type="domain" description="PhoU" evidence="1">
    <location>
        <begin position="124"/>
        <end position="210"/>
    </location>
</feature>
<dbReference type="Pfam" id="PF01895">
    <property type="entry name" value="PhoU"/>
    <property type="match status" value="1"/>
</dbReference>
<protein>
    <submittedName>
        <fullName evidence="3">Putative phosphate regulatory protein</fullName>
    </submittedName>
</protein>
<dbReference type="STRING" id="565033.GACE_1055"/>
<accession>A0A0A7GDJ4</accession>
<dbReference type="AlphaFoldDB" id="A0A0A7GDJ4"/>
<dbReference type="GO" id="GO:0003677">
    <property type="term" value="F:DNA binding"/>
    <property type="evidence" value="ECO:0007669"/>
    <property type="project" value="InterPro"/>
</dbReference>
<organism evidence="3 4">
    <name type="scientific">Geoglobus acetivorans</name>
    <dbReference type="NCBI Taxonomy" id="565033"/>
    <lineage>
        <taxon>Archaea</taxon>
        <taxon>Methanobacteriati</taxon>
        <taxon>Methanobacteriota</taxon>
        <taxon>Archaeoglobi</taxon>
        <taxon>Archaeoglobales</taxon>
        <taxon>Archaeoglobaceae</taxon>
        <taxon>Geoglobus</taxon>
    </lineage>
</organism>
<proteinExistence type="predicted"/>
<dbReference type="PANTHER" id="PTHR42930:SF5">
    <property type="entry name" value="PHOSPHATE UPTAKE REGULATOR, PHOU"/>
    <property type="match status" value="1"/>
</dbReference>
<dbReference type="InterPro" id="IPR007159">
    <property type="entry name" value="SpoVT-AbrB_dom"/>
</dbReference>
<gene>
    <name evidence="3" type="ORF">GACE_1055</name>
</gene>
<name>A0A0A7GDJ4_GEOAI</name>
<dbReference type="InterPro" id="IPR038078">
    <property type="entry name" value="PhoU-like_sf"/>
</dbReference>
<dbReference type="Pfam" id="PF04014">
    <property type="entry name" value="MazE_antitoxin"/>
    <property type="match status" value="1"/>
</dbReference>
<dbReference type="InterPro" id="IPR026022">
    <property type="entry name" value="PhoU_dom"/>
</dbReference>
<dbReference type="GO" id="GO:0045936">
    <property type="term" value="P:negative regulation of phosphate metabolic process"/>
    <property type="evidence" value="ECO:0007669"/>
    <property type="project" value="InterPro"/>
</dbReference>
<dbReference type="Gene3D" id="1.20.58.220">
    <property type="entry name" value="Phosphate transport system protein phou homolog 2, domain 2"/>
    <property type="match status" value="1"/>
</dbReference>
<evidence type="ECO:0000259" key="2">
    <source>
        <dbReference type="Pfam" id="PF04014"/>
    </source>
</evidence>
<dbReference type="InterPro" id="IPR028366">
    <property type="entry name" value="PhoU"/>
</dbReference>
<dbReference type="KEGG" id="gac:GACE_1055"/>